<comment type="caution">
    <text evidence="15">The sequence shown here is derived from an EMBL/GenBank/DDBJ whole genome shotgun (WGS) entry which is preliminary data.</text>
</comment>
<keyword evidence="16" id="KW-1185">Reference proteome</keyword>
<feature type="transmembrane region" description="Helical" evidence="12">
    <location>
        <begin position="127"/>
        <end position="143"/>
    </location>
</feature>
<dbReference type="GO" id="GO:0005524">
    <property type="term" value="F:ATP binding"/>
    <property type="evidence" value="ECO:0007669"/>
    <property type="project" value="UniProtKB-UniRule"/>
</dbReference>
<dbReference type="InterPro" id="IPR019821">
    <property type="entry name" value="Kinesin_motor_CS"/>
</dbReference>
<keyword evidence="3 10" id="KW-0493">Microtubule</keyword>
<evidence type="ECO:0000256" key="8">
    <source>
        <dbReference type="ARBA" id="ARBA00023212"/>
    </source>
</evidence>
<feature type="transmembrane region" description="Helical" evidence="12">
    <location>
        <begin position="171"/>
        <end position="193"/>
    </location>
</feature>
<evidence type="ECO:0000256" key="13">
    <source>
        <dbReference type="SAM" id="SignalP"/>
    </source>
</evidence>
<gene>
    <name evidence="15" type="ORF">Ctob_001167</name>
</gene>
<dbReference type="CDD" id="cd01371">
    <property type="entry name" value="KISc_KIF3"/>
    <property type="match status" value="1"/>
</dbReference>
<organism evidence="15 16">
    <name type="scientific">Chrysochromulina tobinii</name>
    <dbReference type="NCBI Taxonomy" id="1460289"/>
    <lineage>
        <taxon>Eukaryota</taxon>
        <taxon>Haptista</taxon>
        <taxon>Haptophyta</taxon>
        <taxon>Prymnesiophyceae</taxon>
        <taxon>Prymnesiales</taxon>
        <taxon>Chrysochromulinaceae</taxon>
        <taxon>Chrysochromulina</taxon>
    </lineage>
</organism>
<evidence type="ECO:0000256" key="9">
    <source>
        <dbReference type="PROSITE-ProRule" id="PRU00283"/>
    </source>
</evidence>
<protein>
    <recommendedName>
        <fullName evidence="10">Kinesin-like protein</fullName>
    </recommendedName>
</protein>
<feature type="transmembrane region" description="Helical" evidence="12">
    <location>
        <begin position="205"/>
        <end position="227"/>
    </location>
</feature>
<dbReference type="PROSITE" id="PS50067">
    <property type="entry name" value="KINESIN_MOTOR_2"/>
    <property type="match status" value="1"/>
</dbReference>
<sequence>MAGSRSYLLVGLLVVACVRPVRTLTSAAVRGMSLRHRPAVLSTGGAQVSSGARLVAPQCSEKQIVRGVGAGRDLPAPSGINAMPLGMQAAIVFGIIAAIGVGTALIAGPTFDAVRGSFLWNLSRPSWPALGLIYLAAGIAHFTELEGFENITPPNGTWGWFYTPFSPKVNVIWTGVVEIFGGSWMLFGALAPLAGFTLPATLGPVVSDAALTLFLLTVMVTPANIYALTHAGANFPLNLETPPKAHVVRLAFQAVLLAMFWEMAQPTLLDAKRACVCAAEPPCDSDWFKAFNASVKLGNRVQRQCVNEWCVRSGDTSRQMTAPSWVGGGIFFFCAWAVYFSCFRRHKFNELYKTKYLIGWSESTIRNLKQGRVTPSLRLEVRGSACARCARAVRTMEPISISATSSHSPAADSEARSQASMPFDPDTLLNVCYVPNVLRTDSSLAEPLPVGFEPAYACNVPSQSAVNSRTSAIRRAPNSGLTAVAEEHQAGTRHDGADSQTTWSSADEQAQGQLMVDVQPIATKVDKLRAAGMAVMAVTSDKSETVRVVVRCRPLNKKELEDGREQIVHMDPTNGTCTVTPPGANEPPKNFTFDAVYAPNTRQEVLYKQSASSIVDSVLQGYNGTIFAYGQTGTGKTFTMEGVNHDEELKGIIPRAFMQIFAGIETSGGANREFLVRASYLEIYNEEIRDLLSKNSANKLELKENPDAGVYVRDLTSYVVKSTRECDKLRDFGAKNRHVGATAMNQDSSRSHSIYTITVESCETREDGSPSIRMGKLNLVDLAGSERQSKTQASGDRLKEATKINLSLSALGNCISALVDGKSAHIPYRDSKLTRLLQDSLGGNTKTVMVANLGPADWNYDETISTLRYANRAKNIKNKPKINEDPKDAMLR</sequence>
<evidence type="ECO:0000256" key="7">
    <source>
        <dbReference type="ARBA" id="ARBA00023175"/>
    </source>
</evidence>
<evidence type="ECO:0000313" key="15">
    <source>
        <dbReference type="EMBL" id="KOO21004.1"/>
    </source>
</evidence>
<feature type="domain" description="Kinesin motor" evidence="14">
    <location>
        <begin position="545"/>
        <end position="876"/>
    </location>
</feature>
<dbReference type="EMBL" id="JWZX01003397">
    <property type="protein sequence ID" value="KOO21004.1"/>
    <property type="molecule type" value="Genomic_DNA"/>
</dbReference>
<dbReference type="AlphaFoldDB" id="A0A0M0J381"/>
<keyword evidence="8" id="KW-0206">Cytoskeleton</keyword>
<dbReference type="GO" id="GO:0005874">
    <property type="term" value="C:microtubule"/>
    <property type="evidence" value="ECO:0007669"/>
    <property type="project" value="UniProtKB-KW"/>
</dbReference>
<dbReference type="OrthoDB" id="3176171at2759"/>
<keyword evidence="5 9" id="KW-0067">ATP-binding</keyword>
<keyword evidence="2" id="KW-0963">Cytoplasm</keyword>
<feature type="transmembrane region" description="Helical" evidence="12">
    <location>
        <begin position="85"/>
        <end position="107"/>
    </location>
</feature>
<dbReference type="GO" id="GO:0003777">
    <property type="term" value="F:microtubule motor activity"/>
    <property type="evidence" value="ECO:0007669"/>
    <property type="project" value="InterPro"/>
</dbReference>
<dbReference type="SMART" id="SM00129">
    <property type="entry name" value="KISc"/>
    <property type="match status" value="1"/>
</dbReference>
<dbReference type="InterPro" id="IPR027417">
    <property type="entry name" value="P-loop_NTPase"/>
</dbReference>
<dbReference type="GO" id="GO:0008017">
    <property type="term" value="F:microtubule binding"/>
    <property type="evidence" value="ECO:0007669"/>
    <property type="project" value="InterPro"/>
</dbReference>
<keyword evidence="13" id="KW-0732">Signal</keyword>
<dbReference type="PROSITE" id="PS00411">
    <property type="entry name" value="KINESIN_MOTOR_1"/>
    <property type="match status" value="1"/>
</dbReference>
<keyword evidence="7 9" id="KW-0505">Motor protein</keyword>
<accession>A0A0M0J381</accession>
<dbReference type="PRINTS" id="PR00380">
    <property type="entry name" value="KINESINHEAVY"/>
</dbReference>
<evidence type="ECO:0000256" key="2">
    <source>
        <dbReference type="ARBA" id="ARBA00022490"/>
    </source>
</evidence>
<dbReference type="InterPro" id="IPR027640">
    <property type="entry name" value="Kinesin-like_fam"/>
</dbReference>
<evidence type="ECO:0000256" key="10">
    <source>
        <dbReference type="RuleBase" id="RU000394"/>
    </source>
</evidence>
<keyword evidence="6" id="KW-0175">Coiled coil</keyword>
<feature type="binding site" evidence="9">
    <location>
        <begin position="630"/>
        <end position="637"/>
    </location>
    <ligand>
        <name>ATP</name>
        <dbReference type="ChEBI" id="CHEBI:30616"/>
    </ligand>
</feature>
<dbReference type="InterPro" id="IPR036961">
    <property type="entry name" value="Kinesin_motor_dom_sf"/>
</dbReference>
<evidence type="ECO:0000256" key="1">
    <source>
        <dbReference type="ARBA" id="ARBA00004245"/>
    </source>
</evidence>
<dbReference type="Proteomes" id="UP000037460">
    <property type="component" value="Unassembled WGS sequence"/>
</dbReference>
<dbReference type="PANTHER" id="PTHR47969">
    <property type="entry name" value="CHROMOSOME-ASSOCIATED KINESIN KIF4A-RELATED"/>
    <property type="match status" value="1"/>
</dbReference>
<feature type="chain" id="PRO_5005601340" description="Kinesin-like protein" evidence="13">
    <location>
        <begin position="24"/>
        <end position="892"/>
    </location>
</feature>
<feature type="transmembrane region" description="Helical" evidence="12">
    <location>
        <begin position="322"/>
        <end position="340"/>
    </location>
</feature>
<dbReference type="GO" id="GO:0007018">
    <property type="term" value="P:microtubule-based movement"/>
    <property type="evidence" value="ECO:0007669"/>
    <property type="project" value="InterPro"/>
</dbReference>
<dbReference type="FunFam" id="3.40.850.10:FF:000029">
    <property type="entry name" value="Kinesin-like protein KIF17"/>
    <property type="match status" value="1"/>
</dbReference>
<reference evidence="16" key="1">
    <citation type="journal article" date="2015" name="PLoS Genet.">
        <title>Genome Sequence and Transcriptome Analyses of Chrysochromulina tobin: Metabolic Tools for Enhanced Algal Fitness in the Prominent Order Prymnesiales (Haptophyceae).</title>
        <authorList>
            <person name="Hovde B.T."/>
            <person name="Deodato C.R."/>
            <person name="Hunsperger H.M."/>
            <person name="Ryken S.A."/>
            <person name="Yost W."/>
            <person name="Jha R.K."/>
            <person name="Patterson J."/>
            <person name="Monnat R.J. Jr."/>
            <person name="Barlow S.B."/>
            <person name="Starkenburg S.R."/>
            <person name="Cattolico R.A."/>
        </authorList>
    </citation>
    <scope>NUCLEOTIDE SEQUENCE</scope>
    <source>
        <strain evidence="16">CCMP291</strain>
    </source>
</reference>
<proteinExistence type="inferred from homology"/>
<dbReference type="InterPro" id="IPR001752">
    <property type="entry name" value="Kinesin_motor_dom"/>
</dbReference>
<evidence type="ECO:0000313" key="16">
    <source>
        <dbReference type="Proteomes" id="UP000037460"/>
    </source>
</evidence>
<comment type="similarity">
    <text evidence="9 10">Belongs to the TRAFAC class myosin-kinesin ATPase superfamily. Kinesin family.</text>
</comment>
<dbReference type="PANTHER" id="PTHR47969:SF21">
    <property type="entry name" value="KINESIN-LIKE PROTEIN"/>
    <property type="match status" value="1"/>
</dbReference>
<dbReference type="SUPFAM" id="SSF52540">
    <property type="entry name" value="P-loop containing nucleoside triphosphate hydrolases"/>
    <property type="match status" value="1"/>
</dbReference>
<keyword evidence="12" id="KW-0472">Membrane</keyword>
<evidence type="ECO:0000256" key="12">
    <source>
        <dbReference type="SAM" id="Phobius"/>
    </source>
</evidence>
<comment type="subcellular location">
    <subcellularLocation>
        <location evidence="1">Cytoplasm</location>
        <location evidence="1">Cytoskeleton</location>
    </subcellularLocation>
</comment>
<feature type="signal peptide" evidence="13">
    <location>
        <begin position="1"/>
        <end position="23"/>
    </location>
</feature>
<evidence type="ECO:0000256" key="3">
    <source>
        <dbReference type="ARBA" id="ARBA00022701"/>
    </source>
</evidence>
<dbReference type="PROSITE" id="PS51257">
    <property type="entry name" value="PROKAR_LIPOPROTEIN"/>
    <property type="match status" value="1"/>
</dbReference>
<keyword evidence="12" id="KW-0812">Transmembrane</keyword>
<evidence type="ECO:0000259" key="14">
    <source>
        <dbReference type="PROSITE" id="PS50067"/>
    </source>
</evidence>
<name>A0A0M0J381_9EUKA</name>
<dbReference type="Pfam" id="PF00225">
    <property type="entry name" value="Kinesin"/>
    <property type="match status" value="1"/>
</dbReference>
<evidence type="ECO:0000256" key="11">
    <source>
        <dbReference type="SAM" id="MobiDB-lite"/>
    </source>
</evidence>
<feature type="region of interest" description="Disordered" evidence="11">
    <location>
        <begin position="401"/>
        <end position="421"/>
    </location>
</feature>
<keyword evidence="4 9" id="KW-0547">Nucleotide-binding</keyword>
<feature type="non-terminal residue" evidence="15">
    <location>
        <position position="892"/>
    </location>
</feature>
<dbReference type="Gene3D" id="3.40.850.10">
    <property type="entry name" value="Kinesin motor domain"/>
    <property type="match status" value="1"/>
</dbReference>
<evidence type="ECO:0000256" key="5">
    <source>
        <dbReference type="ARBA" id="ARBA00022840"/>
    </source>
</evidence>
<keyword evidence="12" id="KW-1133">Transmembrane helix</keyword>
<evidence type="ECO:0000256" key="6">
    <source>
        <dbReference type="ARBA" id="ARBA00023054"/>
    </source>
</evidence>
<evidence type="ECO:0000256" key="4">
    <source>
        <dbReference type="ARBA" id="ARBA00022741"/>
    </source>
</evidence>